<dbReference type="AlphaFoldDB" id="A0A3B1DJC0"/>
<dbReference type="SUPFAM" id="SSF50182">
    <property type="entry name" value="Sm-like ribonucleoproteins"/>
    <property type="match status" value="1"/>
</dbReference>
<dbReference type="InterPro" id="IPR010920">
    <property type="entry name" value="LSM_dom_sf"/>
</dbReference>
<evidence type="ECO:0000256" key="1">
    <source>
        <dbReference type="ARBA" id="ARBA00004370"/>
    </source>
</evidence>
<dbReference type="InterPro" id="IPR023408">
    <property type="entry name" value="MscS_beta-dom_sf"/>
</dbReference>
<evidence type="ECO:0000256" key="2">
    <source>
        <dbReference type="ARBA" id="ARBA00022692"/>
    </source>
</evidence>
<dbReference type="GO" id="GO:0016020">
    <property type="term" value="C:membrane"/>
    <property type="evidence" value="ECO:0007669"/>
    <property type="project" value="UniProtKB-SubCell"/>
</dbReference>
<reference evidence="7" key="1">
    <citation type="submission" date="2018-06" db="EMBL/GenBank/DDBJ databases">
        <authorList>
            <person name="Zhirakovskaya E."/>
        </authorList>
    </citation>
    <scope>NUCLEOTIDE SEQUENCE</scope>
</reference>
<protein>
    <recommendedName>
        <fullName evidence="6">Mechanosensitive ion channel MscS domain-containing protein</fullName>
    </recommendedName>
</protein>
<dbReference type="PANTHER" id="PTHR30566:SF5">
    <property type="entry name" value="MECHANOSENSITIVE ION CHANNEL PROTEIN 1, MITOCHONDRIAL-RELATED"/>
    <property type="match status" value="1"/>
</dbReference>
<dbReference type="GO" id="GO:0055085">
    <property type="term" value="P:transmembrane transport"/>
    <property type="evidence" value="ECO:0007669"/>
    <property type="project" value="InterPro"/>
</dbReference>
<keyword evidence="2 5" id="KW-0812">Transmembrane</keyword>
<keyword evidence="3 5" id="KW-1133">Transmembrane helix</keyword>
<evidence type="ECO:0000256" key="5">
    <source>
        <dbReference type="SAM" id="Phobius"/>
    </source>
</evidence>
<evidence type="ECO:0000313" key="7">
    <source>
        <dbReference type="EMBL" id="VAX36863.1"/>
    </source>
</evidence>
<dbReference type="Gene3D" id="2.30.30.60">
    <property type="match status" value="1"/>
</dbReference>
<sequence>MDAMKKIFSLLGLFLFAFLATPVFAQSLLQDIFTVESELHKHILETFFVALIGYVLMFGFIGFINRRVKDIKARHVIRKNTIYIISLTILVIVFFIWVQNLNSITIFLGVAGAGLALALQEVILCVAGWMLILVRHPFEVGDRIELNGIKGDIIDIRLFQTSLLEIGNWVNADQSTGRIVNIPNSFVFKAENYNYSRGFEFIWHEMPILVTFESDWKRGKDIMMVHAKKMAEGLEEKVRRKIDIMRNRYMIYYGKLTPIVYVNIKDSGVELTLRYLTEAKKRRFTQDYLCRMILEDFEKEPTVNFAYPTWRIVKE</sequence>
<comment type="subcellular location">
    <subcellularLocation>
        <location evidence="1">Membrane</location>
    </subcellularLocation>
</comment>
<dbReference type="PANTHER" id="PTHR30566">
    <property type="entry name" value="YNAI-RELATED MECHANOSENSITIVE ION CHANNEL"/>
    <property type="match status" value="1"/>
</dbReference>
<name>A0A3B1DJC0_9ZZZZ</name>
<feature type="domain" description="Mechanosensitive ion channel MscS" evidence="6">
    <location>
        <begin position="126"/>
        <end position="197"/>
    </location>
</feature>
<gene>
    <name evidence="7" type="ORF">MNBD_UNCLBAC01-1984</name>
</gene>
<evidence type="ECO:0000259" key="6">
    <source>
        <dbReference type="Pfam" id="PF00924"/>
    </source>
</evidence>
<dbReference type="InterPro" id="IPR006685">
    <property type="entry name" value="MscS_channel_2nd"/>
</dbReference>
<keyword evidence="4 5" id="KW-0472">Membrane</keyword>
<dbReference type="EMBL" id="UOGJ01000111">
    <property type="protein sequence ID" value="VAX36863.1"/>
    <property type="molecule type" value="Genomic_DNA"/>
</dbReference>
<evidence type="ECO:0000256" key="3">
    <source>
        <dbReference type="ARBA" id="ARBA00022989"/>
    </source>
</evidence>
<feature type="transmembrane region" description="Helical" evidence="5">
    <location>
        <begin position="80"/>
        <end position="98"/>
    </location>
</feature>
<feature type="transmembrane region" description="Helical" evidence="5">
    <location>
        <begin position="104"/>
        <end position="134"/>
    </location>
</feature>
<organism evidence="7">
    <name type="scientific">hydrothermal vent metagenome</name>
    <dbReference type="NCBI Taxonomy" id="652676"/>
    <lineage>
        <taxon>unclassified sequences</taxon>
        <taxon>metagenomes</taxon>
        <taxon>ecological metagenomes</taxon>
    </lineage>
</organism>
<evidence type="ECO:0000256" key="4">
    <source>
        <dbReference type="ARBA" id="ARBA00023136"/>
    </source>
</evidence>
<feature type="transmembrane region" description="Helical" evidence="5">
    <location>
        <begin position="49"/>
        <end position="68"/>
    </location>
</feature>
<dbReference type="Gene3D" id="3.30.70.100">
    <property type="match status" value="1"/>
</dbReference>
<proteinExistence type="predicted"/>
<accession>A0A3B1DJC0</accession>
<dbReference type="Pfam" id="PF00924">
    <property type="entry name" value="MS_channel_2nd"/>
    <property type="match status" value="1"/>
</dbReference>